<feature type="domain" description="Reverse transcriptase Ty1/copia-type" evidence="1">
    <location>
        <begin position="33"/>
        <end position="146"/>
    </location>
</feature>
<organism evidence="2 3">
    <name type="scientific">Pythium insidiosum</name>
    <name type="common">Pythiosis disease agent</name>
    <dbReference type="NCBI Taxonomy" id="114742"/>
    <lineage>
        <taxon>Eukaryota</taxon>
        <taxon>Sar</taxon>
        <taxon>Stramenopiles</taxon>
        <taxon>Oomycota</taxon>
        <taxon>Peronosporomycetes</taxon>
        <taxon>Pythiales</taxon>
        <taxon>Pythiaceae</taxon>
        <taxon>Pythium</taxon>
    </lineage>
</organism>
<evidence type="ECO:0000313" key="3">
    <source>
        <dbReference type="Proteomes" id="UP001209570"/>
    </source>
</evidence>
<keyword evidence="3" id="KW-1185">Reference proteome</keyword>
<dbReference type="AlphaFoldDB" id="A0AAD5L983"/>
<dbReference type="EMBL" id="JAKCXM010001110">
    <property type="protein sequence ID" value="KAJ0391338.1"/>
    <property type="molecule type" value="Genomic_DNA"/>
</dbReference>
<dbReference type="Proteomes" id="UP001209570">
    <property type="component" value="Unassembled WGS sequence"/>
</dbReference>
<comment type="caution">
    <text evidence="2">The sequence shown here is derived from an EMBL/GenBank/DDBJ whole genome shotgun (WGS) entry which is preliminary data.</text>
</comment>
<name>A0AAD5L983_PYTIN</name>
<accession>A0AAD5L983</accession>
<dbReference type="Pfam" id="PF07727">
    <property type="entry name" value="RVT_2"/>
    <property type="match status" value="1"/>
</dbReference>
<proteinExistence type="predicted"/>
<evidence type="ECO:0000259" key="1">
    <source>
        <dbReference type="Pfam" id="PF07727"/>
    </source>
</evidence>
<dbReference type="InterPro" id="IPR013103">
    <property type="entry name" value="RVT_2"/>
</dbReference>
<sequence length="146" mass="16557">MLSKYATFWKAAQEEELEALRVKGVLQEISENEIPSDARPIDTMWVWALKSDHLGYVTRFKARLVARGDKQRPGLDFLDSFAPVARMSSFRLVLGVAAVLGLRVYGGDINTAYLNARLKIPQYFRRIEGFPSSDGRAYIVRRALYG</sequence>
<reference evidence="2" key="1">
    <citation type="submission" date="2021-12" db="EMBL/GenBank/DDBJ databases">
        <title>Prjna785345.</title>
        <authorList>
            <person name="Rujirawat T."/>
            <person name="Krajaejun T."/>
        </authorList>
    </citation>
    <scope>NUCLEOTIDE SEQUENCE</scope>
    <source>
        <strain evidence="2">Pi057C3</strain>
    </source>
</reference>
<evidence type="ECO:0000313" key="2">
    <source>
        <dbReference type="EMBL" id="KAJ0391338.1"/>
    </source>
</evidence>
<gene>
    <name evidence="2" type="ORF">P43SY_011674</name>
</gene>
<protein>
    <recommendedName>
        <fullName evidence="1">Reverse transcriptase Ty1/copia-type domain-containing protein</fullName>
    </recommendedName>
</protein>